<dbReference type="Pfam" id="PF25198">
    <property type="entry name" value="Spore_GerAC_N"/>
    <property type="match status" value="1"/>
</dbReference>
<reference evidence="2" key="2">
    <citation type="journal article" date="2021" name="PeerJ">
        <title>Extensive microbial diversity within the chicken gut microbiome revealed by metagenomics and culture.</title>
        <authorList>
            <person name="Gilroy R."/>
            <person name="Ravi A."/>
            <person name="Getino M."/>
            <person name="Pursley I."/>
            <person name="Horton D.L."/>
            <person name="Alikhan N.F."/>
            <person name="Baker D."/>
            <person name="Gharbi K."/>
            <person name="Hall N."/>
            <person name="Watson M."/>
            <person name="Adriaenssens E.M."/>
            <person name="Foster-Nyarko E."/>
            <person name="Jarju S."/>
            <person name="Secka A."/>
            <person name="Antonio M."/>
            <person name="Oren A."/>
            <person name="Chaudhuri R.R."/>
            <person name="La Ragione R."/>
            <person name="Hildebrand F."/>
            <person name="Pallen M.J."/>
        </authorList>
    </citation>
    <scope>NUCLEOTIDE SEQUENCE</scope>
    <source>
        <strain evidence="2">E3-2379</strain>
    </source>
</reference>
<comment type="caution">
    <text evidence="2">The sequence shown here is derived from an EMBL/GenBank/DDBJ whole genome shotgun (WGS) entry which is preliminary data.</text>
</comment>
<dbReference type="GO" id="GO:0016020">
    <property type="term" value="C:membrane"/>
    <property type="evidence" value="ECO:0007669"/>
    <property type="project" value="InterPro"/>
</dbReference>
<dbReference type="PANTHER" id="PTHR35789:SF1">
    <property type="entry name" value="SPORE GERMINATION PROTEIN B3"/>
    <property type="match status" value="1"/>
</dbReference>
<proteinExistence type="predicted"/>
<organism evidence="2 3">
    <name type="scientific">Candidatus Scybalomonas excrementavium</name>
    <dbReference type="NCBI Taxonomy" id="2840943"/>
    <lineage>
        <taxon>Bacteria</taxon>
        <taxon>Bacillati</taxon>
        <taxon>Bacillota</taxon>
        <taxon>Clostridia</taxon>
        <taxon>Lachnospirales</taxon>
        <taxon>Lachnospiraceae</taxon>
        <taxon>Lachnospiraceae incertae sedis</taxon>
        <taxon>Candidatus Scybalomonas</taxon>
    </lineage>
</organism>
<dbReference type="PANTHER" id="PTHR35789">
    <property type="entry name" value="SPORE GERMINATION PROTEIN B3"/>
    <property type="match status" value="1"/>
</dbReference>
<dbReference type="InterPro" id="IPR008844">
    <property type="entry name" value="Spore_GerAC-like"/>
</dbReference>
<dbReference type="EMBL" id="JADIML010000274">
    <property type="protein sequence ID" value="MBO8464168.1"/>
    <property type="molecule type" value="Genomic_DNA"/>
</dbReference>
<gene>
    <name evidence="2" type="ORF">IAC13_09575</name>
</gene>
<evidence type="ECO:0000259" key="1">
    <source>
        <dbReference type="Pfam" id="PF25198"/>
    </source>
</evidence>
<protein>
    <recommendedName>
        <fullName evidence="1">Spore germination protein N-terminal domain-containing protein</fullName>
    </recommendedName>
</protein>
<name>A0A9D9I1K5_9FIRM</name>
<accession>A0A9D9I1K5</accession>
<sequence length="208" mass="23857">MRKGLFVIGILFLLFSVQNNIDIEDRNYGLILGVDLKQSGEWKGTYSFADLSKVAETKGKGVESISLSLSGNSMKIMEQKYNTFQDTELEYGHLKALIIGKEMVKDTYQYEQLMKELTNSDEYSRNMLVFLADEASEIVKLDEKTTGLLSDKLKRLEERHISSKTITLKTVLRGYWEKETVKVPVLEVYRGNPKFVGYEYLPVSKKKV</sequence>
<reference evidence="2" key="1">
    <citation type="submission" date="2020-10" db="EMBL/GenBank/DDBJ databases">
        <authorList>
            <person name="Gilroy R."/>
        </authorList>
    </citation>
    <scope>NUCLEOTIDE SEQUENCE</scope>
    <source>
        <strain evidence="2">E3-2379</strain>
    </source>
</reference>
<feature type="domain" description="Spore germination protein N-terminal" evidence="1">
    <location>
        <begin position="21"/>
        <end position="187"/>
    </location>
</feature>
<dbReference type="AlphaFoldDB" id="A0A9D9I1K5"/>
<evidence type="ECO:0000313" key="2">
    <source>
        <dbReference type="EMBL" id="MBO8464168.1"/>
    </source>
</evidence>
<dbReference type="Proteomes" id="UP000823618">
    <property type="component" value="Unassembled WGS sequence"/>
</dbReference>
<dbReference type="InterPro" id="IPR057336">
    <property type="entry name" value="GerAC_N"/>
</dbReference>
<dbReference type="GO" id="GO:0009847">
    <property type="term" value="P:spore germination"/>
    <property type="evidence" value="ECO:0007669"/>
    <property type="project" value="InterPro"/>
</dbReference>
<evidence type="ECO:0000313" key="3">
    <source>
        <dbReference type="Proteomes" id="UP000823618"/>
    </source>
</evidence>